<protein>
    <recommendedName>
        <fullName evidence="2">histidine kinase</fullName>
        <ecNumber evidence="2">2.7.13.3</ecNumber>
    </recommendedName>
</protein>
<dbReference type="CDD" id="cd00082">
    <property type="entry name" value="HisKA"/>
    <property type="match status" value="1"/>
</dbReference>
<dbReference type="SUPFAM" id="SSF52172">
    <property type="entry name" value="CheY-like"/>
    <property type="match status" value="2"/>
</dbReference>
<dbReference type="PRINTS" id="PR00344">
    <property type="entry name" value="BCTRLSENSOR"/>
</dbReference>
<evidence type="ECO:0000256" key="6">
    <source>
        <dbReference type="PROSITE-ProRule" id="PRU00169"/>
    </source>
</evidence>
<dbReference type="Pfam" id="PF00072">
    <property type="entry name" value="Response_reg"/>
    <property type="match status" value="2"/>
</dbReference>
<dbReference type="InterPro" id="IPR003594">
    <property type="entry name" value="HATPase_dom"/>
</dbReference>
<evidence type="ECO:0000256" key="1">
    <source>
        <dbReference type="ARBA" id="ARBA00000085"/>
    </source>
</evidence>
<dbReference type="InterPro" id="IPR011006">
    <property type="entry name" value="CheY-like_superfamily"/>
</dbReference>
<proteinExistence type="predicted"/>
<reference evidence="11 12" key="1">
    <citation type="submission" date="2019-02" db="EMBL/GenBank/DDBJ databases">
        <title>Deep-cultivation of Planctomycetes and their phenomic and genomic characterization uncovers novel biology.</title>
        <authorList>
            <person name="Wiegand S."/>
            <person name="Jogler M."/>
            <person name="Boedeker C."/>
            <person name="Pinto D."/>
            <person name="Vollmers J."/>
            <person name="Rivas-Marin E."/>
            <person name="Kohn T."/>
            <person name="Peeters S.H."/>
            <person name="Heuer A."/>
            <person name="Rast P."/>
            <person name="Oberbeckmann S."/>
            <person name="Bunk B."/>
            <person name="Jeske O."/>
            <person name="Meyerdierks A."/>
            <person name="Storesund J.E."/>
            <person name="Kallscheuer N."/>
            <person name="Luecker S."/>
            <person name="Lage O.M."/>
            <person name="Pohl T."/>
            <person name="Merkel B.J."/>
            <person name="Hornburger P."/>
            <person name="Mueller R.-W."/>
            <person name="Bruemmer F."/>
            <person name="Labrenz M."/>
            <person name="Spormann A.M."/>
            <person name="Op den Camp H."/>
            <person name="Overmann J."/>
            <person name="Amann R."/>
            <person name="Jetten M.S.M."/>
            <person name="Mascher T."/>
            <person name="Medema M.H."/>
            <person name="Devos D.P."/>
            <person name="Kaster A.-K."/>
            <person name="Ovreas L."/>
            <person name="Rohde M."/>
            <person name="Galperin M.Y."/>
            <person name="Jogler C."/>
        </authorList>
    </citation>
    <scope>NUCLEOTIDE SEQUENCE [LARGE SCALE GENOMIC DNA]</scope>
    <source>
        <strain evidence="11 12">ETA_A8</strain>
    </source>
</reference>
<dbReference type="InterPro" id="IPR036097">
    <property type="entry name" value="HisK_dim/P_sf"/>
</dbReference>
<dbReference type="PANTHER" id="PTHR43547:SF2">
    <property type="entry name" value="HYBRID SIGNAL TRANSDUCTION HISTIDINE KINASE C"/>
    <property type="match status" value="1"/>
</dbReference>
<dbReference type="SMART" id="SM00091">
    <property type="entry name" value="PAS"/>
    <property type="match status" value="2"/>
</dbReference>
<dbReference type="CDD" id="cd00130">
    <property type="entry name" value="PAS"/>
    <property type="match status" value="2"/>
</dbReference>
<dbReference type="InterPro" id="IPR001789">
    <property type="entry name" value="Sig_transdc_resp-reg_receiver"/>
</dbReference>
<dbReference type="FunFam" id="3.30.565.10:FF:000006">
    <property type="entry name" value="Sensor histidine kinase WalK"/>
    <property type="match status" value="1"/>
</dbReference>
<dbReference type="PROSITE" id="PS50110">
    <property type="entry name" value="RESPONSE_REGULATORY"/>
    <property type="match status" value="2"/>
</dbReference>
<dbReference type="Gene3D" id="3.40.50.2300">
    <property type="match status" value="2"/>
</dbReference>
<sequence length="757" mass="83963">MPDNPLTALVVVAEEAKRLALHQLLTKAGFKIRSASNGADAIRLAKEIPDIIILDLHLPDLSGFEVCTQIKAQAATAVIPVLHLSDGPVECGDFDHHLERGVEAHLIHPVEAGDFLASVMALLRGRQLKRQFNAFLEVAPDAVVIVDHTGKMVQVNGQAEKTFHYGREELIGQDVELLMPERFRERHKAQIAGFVAQPITRPMGPGLKLWGLRKGGSEFPVEISLSPILDQDSVLIASIIRDVTERSRTEAALHISEIRYRRLFETAKDGILILDTESGKITDANPFMSELLGYSHESFLGKELWEIGLFSDKVANEAAVRTLQDLGYIRYEHLPLETSRGQLVEVEVVANAYQEDDHKVIQCNIRDITERSRLEKQMQEQAVALKDLHRRKDEFLAMLSHELRNPLAPITNAVRLLSFQKHEDDLKHQARTIIERQVGQLTRLIDDLLEVSRITTGRIHLQKERIGLNGIVERAVETARPLLDRHKHALIIALSPQPIWLQADAARIEQVVVNLLTNAAKYTTDGGHITIAVKREGDQAVLRVRDTGVGIAPELLPHIFDLFTQAERSLDRSQGGLGIGLSLVQRLVEMHDGKVEVESEVGKGSDFVVRLPVMATPTTQSASPQPRALSRTGPSLRVLVVDDNVDTAQTLRMLLKTTGHDVFTAYDGPTALKAVLDFRPNVVLLDIGLPGLDGFEVAKRLREDPSLNDVVLIAMTGYGQAEDLQRSKEAGFNHHLVKPADFEKVCKILATVSKQAN</sequence>
<dbReference type="SUPFAM" id="SSF55785">
    <property type="entry name" value="PYP-like sensor domain (PAS domain)"/>
    <property type="match status" value="2"/>
</dbReference>
<dbReference type="Pfam" id="PF02518">
    <property type="entry name" value="HATPase_c"/>
    <property type="match status" value="1"/>
</dbReference>
<dbReference type="RefSeq" id="WP_145089743.1">
    <property type="nucleotide sequence ID" value="NZ_CP036274.1"/>
</dbReference>
<dbReference type="PROSITE" id="PS50109">
    <property type="entry name" value="HIS_KIN"/>
    <property type="match status" value="1"/>
</dbReference>
<dbReference type="EC" id="2.7.13.3" evidence="2"/>
<dbReference type="CDD" id="cd16922">
    <property type="entry name" value="HATPase_EvgS-ArcB-TorS-like"/>
    <property type="match status" value="1"/>
</dbReference>
<dbReference type="InterPro" id="IPR000014">
    <property type="entry name" value="PAS"/>
</dbReference>
<dbReference type="InterPro" id="IPR000700">
    <property type="entry name" value="PAS-assoc_C"/>
</dbReference>
<feature type="domain" description="Response regulatory" evidence="8">
    <location>
        <begin position="637"/>
        <end position="753"/>
    </location>
</feature>
<dbReference type="AlphaFoldDB" id="A0A517YCW3"/>
<feature type="modified residue" description="4-aspartylphosphate" evidence="6">
    <location>
        <position position="686"/>
    </location>
</feature>
<dbReference type="SMART" id="SM00448">
    <property type="entry name" value="REC"/>
    <property type="match status" value="2"/>
</dbReference>
<evidence type="ECO:0000313" key="11">
    <source>
        <dbReference type="EMBL" id="QDU28071.1"/>
    </source>
</evidence>
<dbReference type="Gene3D" id="3.30.450.20">
    <property type="entry name" value="PAS domain"/>
    <property type="match status" value="2"/>
</dbReference>
<keyword evidence="5 11" id="KW-0418">Kinase</keyword>
<feature type="domain" description="PAS" evidence="9">
    <location>
        <begin position="128"/>
        <end position="181"/>
    </location>
</feature>
<dbReference type="Proteomes" id="UP000315017">
    <property type="component" value="Chromosome"/>
</dbReference>
<dbReference type="PROSITE" id="PS50113">
    <property type="entry name" value="PAC"/>
    <property type="match status" value="1"/>
</dbReference>
<dbReference type="GO" id="GO:0000155">
    <property type="term" value="F:phosphorelay sensor kinase activity"/>
    <property type="evidence" value="ECO:0007669"/>
    <property type="project" value="InterPro"/>
</dbReference>
<dbReference type="InterPro" id="IPR004358">
    <property type="entry name" value="Sig_transdc_His_kin-like_C"/>
</dbReference>
<evidence type="ECO:0000256" key="4">
    <source>
        <dbReference type="ARBA" id="ARBA00022679"/>
    </source>
</evidence>
<dbReference type="Gene3D" id="3.30.565.10">
    <property type="entry name" value="Histidine kinase-like ATPase, C-terminal domain"/>
    <property type="match status" value="1"/>
</dbReference>
<evidence type="ECO:0000256" key="5">
    <source>
        <dbReference type="ARBA" id="ARBA00022777"/>
    </source>
</evidence>
<dbReference type="PANTHER" id="PTHR43547">
    <property type="entry name" value="TWO-COMPONENT HISTIDINE KINASE"/>
    <property type="match status" value="1"/>
</dbReference>
<name>A0A517YCW3_9BACT</name>
<dbReference type="InterPro" id="IPR005467">
    <property type="entry name" value="His_kinase_dom"/>
</dbReference>
<dbReference type="NCBIfam" id="TIGR00229">
    <property type="entry name" value="sensory_box"/>
    <property type="match status" value="2"/>
</dbReference>
<dbReference type="Pfam" id="PF13426">
    <property type="entry name" value="PAS_9"/>
    <property type="match status" value="1"/>
</dbReference>
<dbReference type="InterPro" id="IPR003661">
    <property type="entry name" value="HisK_dim/P_dom"/>
</dbReference>
<feature type="domain" description="Histidine kinase" evidence="7">
    <location>
        <begin position="398"/>
        <end position="615"/>
    </location>
</feature>
<dbReference type="Pfam" id="PF00512">
    <property type="entry name" value="HisKA"/>
    <property type="match status" value="1"/>
</dbReference>
<gene>
    <name evidence="11" type="primary">luxQ_9</name>
    <name evidence="11" type="ORF">ETAA8_31630</name>
</gene>
<evidence type="ECO:0000259" key="7">
    <source>
        <dbReference type="PROSITE" id="PS50109"/>
    </source>
</evidence>
<dbReference type="Gene3D" id="1.10.287.130">
    <property type="match status" value="1"/>
</dbReference>
<keyword evidence="12" id="KW-1185">Reference proteome</keyword>
<evidence type="ECO:0000313" key="12">
    <source>
        <dbReference type="Proteomes" id="UP000315017"/>
    </source>
</evidence>
<dbReference type="Pfam" id="PF13188">
    <property type="entry name" value="PAS_8"/>
    <property type="match status" value="1"/>
</dbReference>
<feature type="domain" description="PAC" evidence="10">
    <location>
        <begin position="205"/>
        <end position="255"/>
    </location>
</feature>
<feature type="modified residue" description="4-aspartylphosphate" evidence="6">
    <location>
        <position position="55"/>
    </location>
</feature>
<dbReference type="SUPFAM" id="SSF47384">
    <property type="entry name" value="Homodimeric domain of signal transducing histidine kinase"/>
    <property type="match status" value="1"/>
</dbReference>
<accession>A0A517YCW3</accession>
<keyword evidence="4 11" id="KW-0808">Transferase</keyword>
<dbReference type="SMART" id="SM00387">
    <property type="entry name" value="HATPase_c"/>
    <property type="match status" value="1"/>
</dbReference>
<organism evidence="11 12">
    <name type="scientific">Anatilimnocola aggregata</name>
    <dbReference type="NCBI Taxonomy" id="2528021"/>
    <lineage>
        <taxon>Bacteria</taxon>
        <taxon>Pseudomonadati</taxon>
        <taxon>Planctomycetota</taxon>
        <taxon>Planctomycetia</taxon>
        <taxon>Pirellulales</taxon>
        <taxon>Pirellulaceae</taxon>
        <taxon>Anatilimnocola</taxon>
    </lineage>
</organism>
<dbReference type="SMART" id="SM00388">
    <property type="entry name" value="HisKA"/>
    <property type="match status" value="1"/>
</dbReference>
<evidence type="ECO:0000259" key="10">
    <source>
        <dbReference type="PROSITE" id="PS50113"/>
    </source>
</evidence>
<evidence type="ECO:0000256" key="3">
    <source>
        <dbReference type="ARBA" id="ARBA00022553"/>
    </source>
</evidence>
<keyword evidence="3 6" id="KW-0597">Phosphoprotein</keyword>
<dbReference type="PROSITE" id="PS50112">
    <property type="entry name" value="PAS"/>
    <property type="match status" value="2"/>
</dbReference>
<evidence type="ECO:0000259" key="8">
    <source>
        <dbReference type="PROSITE" id="PS50110"/>
    </source>
</evidence>
<dbReference type="InterPro" id="IPR035965">
    <property type="entry name" value="PAS-like_dom_sf"/>
</dbReference>
<feature type="domain" description="Response regulatory" evidence="8">
    <location>
        <begin position="7"/>
        <end position="123"/>
    </location>
</feature>
<dbReference type="OrthoDB" id="259454at2"/>
<dbReference type="SUPFAM" id="SSF55874">
    <property type="entry name" value="ATPase domain of HSP90 chaperone/DNA topoisomerase II/histidine kinase"/>
    <property type="match status" value="1"/>
</dbReference>
<evidence type="ECO:0000256" key="2">
    <source>
        <dbReference type="ARBA" id="ARBA00012438"/>
    </source>
</evidence>
<dbReference type="CDD" id="cd17580">
    <property type="entry name" value="REC_2_DhkD-like"/>
    <property type="match status" value="1"/>
</dbReference>
<comment type="catalytic activity">
    <reaction evidence="1">
        <text>ATP + protein L-histidine = ADP + protein N-phospho-L-histidine.</text>
        <dbReference type="EC" id="2.7.13.3"/>
    </reaction>
</comment>
<feature type="domain" description="PAS" evidence="9">
    <location>
        <begin position="256"/>
        <end position="304"/>
    </location>
</feature>
<dbReference type="EMBL" id="CP036274">
    <property type="protein sequence ID" value="QDU28071.1"/>
    <property type="molecule type" value="Genomic_DNA"/>
</dbReference>
<dbReference type="KEGG" id="aagg:ETAA8_31630"/>
<evidence type="ECO:0000259" key="9">
    <source>
        <dbReference type="PROSITE" id="PS50112"/>
    </source>
</evidence>
<dbReference type="InterPro" id="IPR036890">
    <property type="entry name" value="HATPase_C_sf"/>
</dbReference>